<sequence length="152" mass="16361">MPQTDRMPTMAKMFAAACLAAVAWVGSEMFRPLMPPDTAFGWFNEVNVVLGLLCGWVVTGSRVGNGISEAIGAGLTGVAALIFWALFVHSFNEMLGRALDRRYEGPVEALVSVFELGVEYGAYMLNGPFIGFLVAGGIVTGLVAEWVSHRWS</sequence>
<organism evidence="2 3">
    <name type="scientific">Roseovarius litorisediminis</name>
    <dbReference type="NCBI Taxonomy" id="1312363"/>
    <lineage>
        <taxon>Bacteria</taxon>
        <taxon>Pseudomonadati</taxon>
        <taxon>Pseudomonadota</taxon>
        <taxon>Alphaproteobacteria</taxon>
        <taxon>Rhodobacterales</taxon>
        <taxon>Roseobacteraceae</taxon>
        <taxon>Roseovarius</taxon>
    </lineage>
</organism>
<keyword evidence="1" id="KW-1133">Transmembrane helix</keyword>
<dbReference type="InterPro" id="IPR047784">
    <property type="entry name" value="TrgA"/>
</dbReference>
<feature type="transmembrane region" description="Helical" evidence="1">
    <location>
        <begin position="129"/>
        <end position="147"/>
    </location>
</feature>
<evidence type="ECO:0000256" key="1">
    <source>
        <dbReference type="SAM" id="Phobius"/>
    </source>
</evidence>
<accession>A0A1Y5TD30</accession>
<evidence type="ECO:0008006" key="4">
    <source>
        <dbReference type="Google" id="ProtNLM"/>
    </source>
</evidence>
<name>A0A1Y5TD30_9RHOB</name>
<dbReference type="RefSeq" id="WP_085893534.1">
    <property type="nucleotide sequence ID" value="NZ_FWFL01000010.1"/>
</dbReference>
<dbReference type="EMBL" id="FWFL01000010">
    <property type="protein sequence ID" value="SLN61359.1"/>
    <property type="molecule type" value="Genomic_DNA"/>
</dbReference>
<feature type="transmembrane region" description="Helical" evidence="1">
    <location>
        <begin position="70"/>
        <end position="91"/>
    </location>
</feature>
<dbReference type="Proteomes" id="UP000193827">
    <property type="component" value="Unassembled WGS sequence"/>
</dbReference>
<dbReference type="OrthoDB" id="7869508at2"/>
<protein>
    <recommendedName>
        <fullName evidence="4">Tellurium resistance protein</fullName>
    </recommendedName>
</protein>
<gene>
    <name evidence="2" type="ORF">PEL8287_03320</name>
</gene>
<reference evidence="2 3" key="1">
    <citation type="submission" date="2017-03" db="EMBL/GenBank/DDBJ databases">
        <authorList>
            <person name="Afonso C.L."/>
            <person name="Miller P.J."/>
            <person name="Scott M.A."/>
            <person name="Spackman E."/>
            <person name="Goraichik I."/>
            <person name="Dimitrov K.M."/>
            <person name="Suarez D.L."/>
            <person name="Swayne D.E."/>
        </authorList>
    </citation>
    <scope>NUCLEOTIDE SEQUENCE [LARGE SCALE GENOMIC DNA]</scope>
    <source>
        <strain evidence="2 3">CECT 8287</strain>
    </source>
</reference>
<dbReference type="AlphaFoldDB" id="A0A1Y5TD30"/>
<evidence type="ECO:0000313" key="2">
    <source>
        <dbReference type="EMBL" id="SLN61359.1"/>
    </source>
</evidence>
<evidence type="ECO:0000313" key="3">
    <source>
        <dbReference type="Proteomes" id="UP000193827"/>
    </source>
</evidence>
<proteinExistence type="predicted"/>
<keyword evidence="1" id="KW-0472">Membrane</keyword>
<feature type="transmembrane region" description="Helical" evidence="1">
    <location>
        <begin position="39"/>
        <end position="58"/>
    </location>
</feature>
<keyword evidence="1" id="KW-0812">Transmembrane</keyword>
<keyword evidence="3" id="KW-1185">Reference proteome</keyword>
<dbReference type="NCBIfam" id="NF033773">
    <property type="entry name" value="tellur_TrgA"/>
    <property type="match status" value="1"/>
</dbReference>